<evidence type="ECO:0000313" key="2">
    <source>
        <dbReference type="EMBL" id="RIY03225.1"/>
    </source>
</evidence>
<dbReference type="OrthoDB" id="9798164at2"/>
<organism evidence="2 3">
    <name type="scientific">Aureimonas flava</name>
    <dbReference type="NCBI Taxonomy" id="2320271"/>
    <lineage>
        <taxon>Bacteria</taxon>
        <taxon>Pseudomonadati</taxon>
        <taxon>Pseudomonadota</taxon>
        <taxon>Alphaproteobacteria</taxon>
        <taxon>Hyphomicrobiales</taxon>
        <taxon>Aurantimonadaceae</taxon>
        <taxon>Aureimonas</taxon>
    </lineage>
</organism>
<proteinExistence type="predicted"/>
<keyword evidence="3" id="KW-1185">Reference proteome</keyword>
<accession>A0A3A1WRB9</accession>
<dbReference type="Proteomes" id="UP000265750">
    <property type="component" value="Unassembled WGS sequence"/>
</dbReference>
<gene>
    <name evidence="2" type="ORF">D3218_00140</name>
</gene>
<dbReference type="Gene3D" id="2.40.10.220">
    <property type="entry name" value="predicted glycosyltransferase like domains"/>
    <property type="match status" value="2"/>
</dbReference>
<dbReference type="RefSeq" id="WP_119537883.1">
    <property type="nucleotide sequence ID" value="NZ_QYRN01000001.1"/>
</dbReference>
<dbReference type="AlphaFoldDB" id="A0A3A1WRB9"/>
<dbReference type="SUPFAM" id="SSF141371">
    <property type="entry name" value="PilZ domain-like"/>
    <property type="match status" value="2"/>
</dbReference>
<sequence>MLNTLPKTPAVTEDRRHFKRVSIDLLGRFMLEDQREYPCRIDNMSPGDVAVVSPVEPASGERVILYADQVGRLEGTVARRFAGGFALVLNATERKREKLAAQLMWMANRAELSLPEDRRHERIQPRNPIIRMVLEDGRGYEVRINDLSLSGAAVVCAVRPAIGSRLTLGTMSGRVVRQLEDGVAIEFSALQTSESLLDHLG</sequence>
<dbReference type="GO" id="GO:0035438">
    <property type="term" value="F:cyclic-di-GMP binding"/>
    <property type="evidence" value="ECO:0007669"/>
    <property type="project" value="InterPro"/>
</dbReference>
<evidence type="ECO:0000313" key="3">
    <source>
        <dbReference type="Proteomes" id="UP000265750"/>
    </source>
</evidence>
<protein>
    <submittedName>
        <fullName evidence="2">PilZ domain-containing protein</fullName>
    </submittedName>
</protein>
<reference evidence="3" key="1">
    <citation type="submission" date="2018-09" db="EMBL/GenBank/DDBJ databases">
        <authorList>
            <person name="Tuo L."/>
        </authorList>
    </citation>
    <scope>NUCLEOTIDE SEQUENCE [LARGE SCALE GENOMIC DNA]</scope>
    <source>
        <strain evidence="3">M2BS4Y-1</strain>
    </source>
</reference>
<feature type="domain" description="PilZ" evidence="1">
    <location>
        <begin position="117"/>
        <end position="193"/>
    </location>
</feature>
<dbReference type="EMBL" id="QYRN01000001">
    <property type="protein sequence ID" value="RIY03225.1"/>
    <property type="molecule type" value="Genomic_DNA"/>
</dbReference>
<feature type="domain" description="PilZ" evidence="1">
    <location>
        <begin position="14"/>
        <end position="103"/>
    </location>
</feature>
<dbReference type="Pfam" id="PF07238">
    <property type="entry name" value="PilZ"/>
    <property type="match status" value="2"/>
</dbReference>
<comment type="caution">
    <text evidence="2">The sequence shown here is derived from an EMBL/GenBank/DDBJ whole genome shotgun (WGS) entry which is preliminary data.</text>
</comment>
<evidence type="ECO:0000259" key="1">
    <source>
        <dbReference type="Pfam" id="PF07238"/>
    </source>
</evidence>
<name>A0A3A1WRB9_9HYPH</name>
<dbReference type="InterPro" id="IPR009875">
    <property type="entry name" value="PilZ_domain"/>
</dbReference>